<dbReference type="GO" id="GO:0005415">
    <property type="term" value="F:nucleoside:sodium symporter activity"/>
    <property type="evidence" value="ECO:0007669"/>
    <property type="project" value="TreeGrafter"/>
</dbReference>
<dbReference type="InterPro" id="IPR011657">
    <property type="entry name" value="CNT_C_dom"/>
</dbReference>
<dbReference type="AlphaFoldDB" id="A0A3M7SVF4"/>
<protein>
    <submittedName>
        <fullName evidence="3">Solute carrier family 28 member 3-like</fullName>
    </submittedName>
</protein>
<keyword evidence="1" id="KW-1133">Transmembrane helix</keyword>
<feature type="transmembrane region" description="Helical" evidence="1">
    <location>
        <begin position="134"/>
        <end position="153"/>
    </location>
</feature>
<dbReference type="STRING" id="10195.A0A3M7SVF4"/>
<dbReference type="PANTHER" id="PTHR10590">
    <property type="entry name" value="SODIUM/NUCLEOSIDE COTRANSPORTER"/>
    <property type="match status" value="1"/>
</dbReference>
<feature type="transmembrane region" description="Helical" evidence="1">
    <location>
        <begin position="251"/>
        <end position="274"/>
    </location>
</feature>
<keyword evidence="4" id="KW-1185">Reference proteome</keyword>
<evidence type="ECO:0000313" key="3">
    <source>
        <dbReference type="EMBL" id="RNA39672.1"/>
    </source>
</evidence>
<comment type="caution">
    <text evidence="3">The sequence shown here is derived from an EMBL/GenBank/DDBJ whole genome shotgun (WGS) entry which is preliminary data.</text>
</comment>
<reference evidence="3 4" key="1">
    <citation type="journal article" date="2018" name="Sci. Rep.">
        <title>Genomic signatures of local adaptation to the degree of environmental predictability in rotifers.</title>
        <authorList>
            <person name="Franch-Gras L."/>
            <person name="Hahn C."/>
            <person name="Garcia-Roger E.M."/>
            <person name="Carmona M.J."/>
            <person name="Serra M."/>
            <person name="Gomez A."/>
        </authorList>
    </citation>
    <scope>NUCLEOTIDE SEQUENCE [LARGE SCALE GENOMIC DNA]</scope>
    <source>
        <strain evidence="3">HYR1</strain>
    </source>
</reference>
<dbReference type="InterPro" id="IPR008276">
    <property type="entry name" value="C_nuclsd_transpt"/>
</dbReference>
<accession>A0A3M7SVF4</accession>
<keyword evidence="1" id="KW-0472">Membrane</keyword>
<feature type="transmembrane region" description="Helical" evidence="1">
    <location>
        <begin position="214"/>
        <end position="239"/>
    </location>
</feature>
<feature type="transmembrane region" description="Helical" evidence="1">
    <location>
        <begin position="99"/>
        <end position="122"/>
    </location>
</feature>
<dbReference type="Proteomes" id="UP000276133">
    <property type="component" value="Unassembled WGS sequence"/>
</dbReference>
<organism evidence="3 4">
    <name type="scientific">Brachionus plicatilis</name>
    <name type="common">Marine rotifer</name>
    <name type="synonym">Brachionus muelleri</name>
    <dbReference type="NCBI Taxonomy" id="10195"/>
    <lineage>
        <taxon>Eukaryota</taxon>
        <taxon>Metazoa</taxon>
        <taxon>Spiralia</taxon>
        <taxon>Gnathifera</taxon>
        <taxon>Rotifera</taxon>
        <taxon>Eurotatoria</taxon>
        <taxon>Monogononta</taxon>
        <taxon>Pseudotrocha</taxon>
        <taxon>Ploima</taxon>
        <taxon>Brachionidae</taxon>
        <taxon>Brachionus</taxon>
    </lineage>
</organism>
<dbReference type="EMBL" id="REGN01000719">
    <property type="protein sequence ID" value="RNA39672.1"/>
    <property type="molecule type" value="Genomic_DNA"/>
</dbReference>
<proteinExistence type="predicted"/>
<dbReference type="GO" id="GO:0005886">
    <property type="term" value="C:plasma membrane"/>
    <property type="evidence" value="ECO:0007669"/>
    <property type="project" value="TreeGrafter"/>
</dbReference>
<gene>
    <name evidence="3" type="ORF">BpHYR1_022098</name>
</gene>
<name>A0A3M7SVF4_BRAPC</name>
<dbReference type="OrthoDB" id="6075923at2759"/>
<feature type="domain" description="Concentrative nucleoside transporter C-terminal" evidence="2">
    <location>
        <begin position="37"/>
        <end position="271"/>
    </location>
</feature>
<evidence type="ECO:0000313" key="4">
    <source>
        <dbReference type="Proteomes" id="UP000276133"/>
    </source>
</evidence>
<dbReference type="Pfam" id="PF07662">
    <property type="entry name" value="Nucleos_tra2_C"/>
    <property type="match status" value="1"/>
</dbReference>
<keyword evidence="1" id="KW-0812">Transmembrane</keyword>
<sequence>MSHKNTSEIFSVMTSGFATVAGSVLAAYINFNIPANHLIIASLMAAPAALTISKTIHPETKNTRANWHAIKNLPKGDARNIFEAISIGASNMVGPIGGILSNLIAFTACFAFIDAFCIWIFSMIGLENFGVTSIMSYLFYPFAFLMGVSLTDAKSVSKLIGIKMFVNEFAAFDELGKAIRFRDSIIASGEFDAYKNGTYPLPNDIYMVWEDRSILISTYALCGFANFASMGIAIGGLGALAPKRLKTFSKFALKAMIAGNITNFCTACIAGLLFDKLNISLSVSHFITTLCSSWSACDQVFRLVPTASKNEEIGFFYNRILFNENYKVIRVFLFNFSQNNFKDREIQKNRTDIIIIDKYSNRIYLIS</sequence>
<evidence type="ECO:0000256" key="1">
    <source>
        <dbReference type="SAM" id="Phobius"/>
    </source>
</evidence>
<dbReference type="PANTHER" id="PTHR10590:SF4">
    <property type="entry name" value="SOLUTE CARRIER FAMILY 28 MEMBER 3"/>
    <property type="match status" value="1"/>
</dbReference>
<evidence type="ECO:0000259" key="2">
    <source>
        <dbReference type="Pfam" id="PF07662"/>
    </source>
</evidence>
<feature type="transmembrane region" description="Helical" evidence="1">
    <location>
        <begin position="9"/>
        <end position="29"/>
    </location>
</feature>